<sequence>MPVPEQIKLLRSRGMVIEDEAKASEYLQRIGYYRLSAYWHPMRARAASGEALDTFVAGTTFKEATDLYTFDGRLRLIMLDALERLEVSLRTEIALTLGQHGPKAHRDLEHLGPSFAKPRQRGGVTLHREWLARLDQRAGVSKDRFAEHFRTKYPNDDMPVWIAVELLDFGPLSYLLSGMRNTHLAQIGSSYGSVKPNFLRSWARSLAFTRNVCAHHSRLWNKPLVNQPKISGRGIPKELSHLTARDHAGKRLYSISCVCRYMLIAANPRTSWKDRFVSHIATFPSSPRLSLASAGFPNDWLENELWM</sequence>
<dbReference type="AlphaFoldDB" id="A0A291M2T5"/>
<dbReference type="OrthoDB" id="5363652at2"/>
<accession>A0A291M2T5</accession>
<protein>
    <recommendedName>
        <fullName evidence="3">Abortive infection bacteriophage resistance protein</fullName>
    </recommendedName>
</protein>
<dbReference type="Proteomes" id="UP000219050">
    <property type="component" value="Chromosome"/>
</dbReference>
<reference evidence="1 2" key="1">
    <citation type="submission" date="2017-05" db="EMBL/GenBank/DDBJ databases">
        <title>Comparative genomic and metabolic analysis of manganese-oxidizing mechanisms in Celeribater manganoxidans DY25T: its adaption to the environment of polymetallic nodule.</title>
        <authorList>
            <person name="Wang X."/>
        </authorList>
    </citation>
    <scope>NUCLEOTIDE SEQUENCE [LARGE SCALE GENOMIC DNA]</scope>
    <source>
        <strain evidence="1 2">DY25</strain>
    </source>
</reference>
<proteinExistence type="predicted"/>
<dbReference type="PIRSF" id="PIRSF034934">
    <property type="entry name" value="AbiF_AbiD"/>
    <property type="match status" value="1"/>
</dbReference>
<dbReference type="Pfam" id="PF07751">
    <property type="entry name" value="Abi_2"/>
    <property type="match status" value="1"/>
</dbReference>
<keyword evidence="2" id="KW-1185">Reference proteome</keyword>
<name>A0A291M2T5_9RHOB</name>
<evidence type="ECO:0008006" key="3">
    <source>
        <dbReference type="Google" id="ProtNLM"/>
    </source>
</evidence>
<dbReference type="KEGG" id="cmag:CBW24_02010"/>
<dbReference type="InterPro" id="IPR011664">
    <property type="entry name" value="Abi_system_AbiD/AbiF-like"/>
</dbReference>
<dbReference type="EMBL" id="CP021404">
    <property type="protein sequence ID" value="ATI43259.1"/>
    <property type="molecule type" value="Genomic_DNA"/>
</dbReference>
<evidence type="ECO:0000313" key="2">
    <source>
        <dbReference type="Proteomes" id="UP000219050"/>
    </source>
</evidence>
<gene>
    <name evidence="1" type="ORF">CBW24_02010</name>
</gene>
<dbReference type="InterPro" id="IPR017034">
    <property type="entry name" value="Abi_system_AbiD/AbiF"/>
</dbReference>
<evidence type="ECO:0000313" key="1">
    <source>
        <dbReference type="EMBL" id="ATI43259.1"/>
    </source>
</evidence>
<organism evidence="1 2">
    <name type="scientific">Pacificitalea manganoxidans</name>
    <dbReference type="NCBI Taxonomy" id="1411902"/>
    <lineage>
        <taxon>Bacteria</taxon>
        <taxon>Pseudomonadati</taxon>
        <taxon>Pseudomonadota</taxon>
        <taxon>Alphaproteobacteria</taxon>
        <taxon>Rhodobacterales</taxon>
        <taxon>Paracoccaceae</taxon>
        <taxon>Pacificitalea</taxon>
    </lineage>
</organism>